<evidence type="ECO:0000256" key="2">
    <source>
        <dbReference type="SAM" id="MobiDB-lite"/>
    </source>
</evidence>
<sequence>MNIKALFEGVSGLSEEFTQRVEAQLTEAAEAKAEEIVAGKLQEAENAHAKEIVQLKESHAAELQEAEEAKEAAIAESTAQVVQTLDGFLDSVVVEWAQENAVAIDSNIKAQLGEQVLHGILNVVKENNLTVPENSDNLVESLESELEGMRAKCERLTTENQEFRNRDVETIRESVLESVTAGLADTQIDEVRSLCEGVTFLNEEQYKRKVTSFRNVVEEKDKTYEGDKGEGEDGDEGEDGKKKPVAEGQKQKPTGTQLSEAERVLQYL</sequence>
<proteinExistence type="predicted"/>
<organism evidence="3 4">
    <name type="scientific">Vibrio phage YC</name>
    <dbReference type="NCBI Taxonomy" id="2267403"/>
    <lineage>
        <taxon>Viruses</taxon>
        <taxon>Duplodnaviria</taxon>
        <taxon>Heunggongvirae</taxon>
        <taxon>Uroviricota</taxon>
        <taxon>Caudoviricetes</taxon>
        <taxon>Pantevenvirales</taxon>
        <taxon>Ackermannviridae</taxon>
        <taxon>Campanilevirus</taxon>
        <taxon>Campanilevirus YC</taxon>
    </lineage>
</organism>
<dbReference type="RefSeq" id="YP_009838362.1">
    <property type="nucleotide sequence ID" value="NC_048709.1"/>
</dbReference>
<dbReference type="GeneID" id="55608594"/>
<reference evidence="3 4" key="1">
    <citation type="submission" date="2018-05" db="EMBL/GenBank/DDBJ databases">
        <title>The genome of Vibrio coralliilyticus phage YC.</title>
        <authorList>
            <person name="Benler S."/>
        </authorList>
    </citation>
    <scope>NUCLEOTIDE SEQUENCE [LARGE SCALE GENOMIC DNA]</scope>
</reference>
<evidence type="ECO:0000313" key="3">
    <source>
        <dbReference type="EMBL" id="AXC34516.1"/>
    </source>
</evidence>
<accession>A0A384ZS89</accession>
<feature type="coiled-coil region" evidence="1">
    <location>
        <begin position="14"/>
        <end position="80"/>
    </location>
</feature>
<dbReference type="EMBL" id="MH375644">
    <property type="protein sequence ID" value="AXC34516.1"/>
    <property type="molecule type" value="Genomic_DNA"/>
</dbReference>
<protein>
    <submittedName>
        <fullName evidence="3">Prohead core scaffold</fullName>
    </submittedName>
</protein>
<evidence type="ECO:0000256" key="1">
    <source>
        <dbReference type="SAM" id="Coils"/>
    </source>
</evidence>
<evidence type="ECO:0000313" key="4">
    <source>
        <dbReference type="Proteomes" id="UP000260311"/>
    </source>
</evidence>
<feature type="coiled-coil region" evidence="1">
    <location>
        <begin position="139"/>
        <end position="166"/>
    </location>
</feature>
<feature type="region of interest" description="Disordered" evidence="2">
    <location>
        <begin position="218"/>
        <end position="268"/>
    </location>
</feature>
<dbReference type="Pfam" id="PF25623">
    <property type="entry name" value="T4_CASP"/>
    <property type="match status" value="1"/>
</dbReference>
<dbReference type="Proteomes" id="UP000260311">
    <property type="component" value="Segment"/>
</dbReference>
<dbReference type="KEGG" id="vg:55608594"/>
<dbReference type="InterPro" id="IPR057966">
    <property type="entry name" value="T4_SCAF"/>
</dbReference>
<name>A0A384ZS89_9CAUD</name>
<keyword evidence="4" id="KW-1185">Reference proteome</keyword>
<keyword evidence="1" id="KW-0175">Coiled coil</keyword>
<feature type="compositionally biased region" description="Basic and acidic residues" evidence="2">
    <location>
        <begin position="218"/>
        <end position="231"/>
    </location>
</feature>